<feature type="compositionally biased region" description="Low complexity" evidence="1">
    <location>
        <begin position="157"/>
        <end position="174"/>
    </location>
</feature>
<feature type="region of interest" description="Disordered" evidence="1">
    <location>
        <begin position="152"/>
        <end position="174"/>
    </location>
</feature>
<protein>
    <recommendedName>
        <fullName evidence="5">GPI anchored protein</fullName>
    </recommendedName>
</protein>
<reference evidence="3" key="1">
    <citation type="submission" date="2020-05" db="EMBL/GenBank/DDBJ databases">
        <title>Mycena genomes resolve the evolution of fungal bioluminescence.</title>
        <authorList>
            <person name="Tsai I.J."/>
        </authorList>
    </citation>
    <scope>NUCLEOTIDE SEQUENCE</scope>
    <source>
        <strain evidence="3">CCC161011</strain>
    </source>
</reference>
<dbReference type="Proteomes" id="UP000620124">
    <property type="component" value="Unassembled WGS sequence"/>
</dbReference>
<dbReference type="OrthoDB" id="3014932at2759"/>
<organism evidence="3 4">
    <name type="scientific">Mycena venus</name>
    <dbReference type="NCBI Taxonomy" id="2733690"/>
    <lineage>
        <taxon>Eukaryota</taxon>
        <taxon>Fungi</taxon>
        <taxon>Dikarya</taxon>
        <taxon>Basidiomycota</taxon>
        <taxon>Agaricomycotina</taxon>
        <taxon>Agaricomycetes</taxon>
        <taxon>Agaricomycetidae</taxon>
        <taxon>Agaricales</taxon>
        <taxon>Marasmiineae</taxon>
        <taxon>Mycenaceae</taxon>
        <taxon>Mycena</taxon>
    </lineage>
</organism>
<keyword evidence="2" id="KW-0732">Signal</keyword>
<name>A0A8H7D0Q5_9AGAR</name>
<feature type="chain" id="PRO_5034520781" description="GPI anchored protein" evidence="2">
    <location>
        <begin position="21"/>
        <end position="199"/>
    </location>
</feature>
<dbReference type="EMBL" id="JACAZI010000008">
    <property type="protein sequence ID" value="KAF7354433.1"/>
    <property type="molecule type" value="Genomic_DNA"/>
</dbReference>
<proteinExistence type="predicted"/>
<keyword evidence="4" id="KW-1185">Reference proteome</keyword>
<gene>
    <name evidence="3" type="ORF">MVEN_01132300</name>
</gene>
<sequence>MKLPLSTVTALSLAVPPISAQTVTLFGLPTPSVPGLSTLVVDHSFTISAIGTNSNGGTTYAEVDIFANSVVVDGSDTTTFLASITFTDTFVEGASGATDFASSGVAVETCGFGADGRGTCVFDLPVPGQTQSSTLSTESGSVIPFYTLTAPTPSPSGPSHSSTAPTPSPSGSSHSGAVLHSPFAVWNALAVALALIRAL</sequence>
<dbReference type="AlphaFoldDB" id="A0A8H7D0Q5"/>
<evidence type="ECO:0000313" key="4">
    <source>
        <dbReference type="Proteomes" id="UP000620124"/>
    </source>
</evidence>
<evidence type="ECO:0008006" key="5">
    <source>
        <dbReference type="Google" id="ProtNLM"/>
    </source>
</evidence>
<evidence type="ECO:0000256" key="2">
    <source>
        <dbReference type="SAM" id="SignalP"/>
    </source>
</evidence>
<evidence type="ECO:0000256" key="1">
    <source>
        <dbReference type="SAM" id="MobiDB-lite"/>
    </source>
</evidence>
<feature type="signal peptide" evidence="2">
    <location>
        <begin position="1"/>
        <end position="20"/>
    </location>
</feature>
<accession>A0A8H7D0Q5</accession>
<comment type="caution">
    <text evidence="3">The sequence shown here is derived from an EMBL/GenBank/DDBJ whole genome shotgun (WGS) entry which is preliminary data.</text>
</comment>
<evidence type="ECO:0000313" key="3">
    <source>
        <dbReference type="EMBL" id="KAF7354433.1"/>
    </source>
</evidence>